<accession>A0A5E6ZP83</accession>
<proteinExistence type="inferred from homology"/>
<reference evidence="12 13" key="1">
    <citation type="submission" date="2019-09" db="EMBL/GenBank/DDBJ databases">
        <authorList>
            <person name="Chandra G."/>
            <person name="Truman W A."/>
        </authorList>
    </citation>
    <scope>NUCLEOTIDE SEQUENCE [LARGE SCALE GENOMIC DNA]</scope>
    <source>
        <strain evidence="12">PS710</strain>
    </source>
</reference>
<dbReference type="Gene3D" id="3.20.19.10">
    <property type="entry name" value="Aconitase, domain 4"/>
    <property type="match status" value="1"/>
</dbReference>
<evidence type="ECO:0000256" key="2">
    <source>
        <dbReference type="ARBA" id="ARBA00002695"/>
    </source>
</evidence>
<dbReference type="PANTHER" id="PTHR43345">
    <property type="entry name" value="3-ISOPROPYLMALATE DEHYDRATASE SMALL SUBUNIT 2-RELATED-RELATED"/>
    <property type="match status" value="1"/>
</dbReference>
<evidence type="ECO:0000256" key="3">
    <source>
        <dbReference type="ARBA" id="ARBA00004729"/>
    </source>
</evidence>
<evidence type="ECO:0000313" key="13">
    <source>
        <dbReference type="Proteomes" id="UP000381093"/>
    </source>
</evidence>
<dbReference type="AlphaFoldDB" id="A0A5E6ZP83"/>
<keyword evidence="8 10" id="KW-0456">Lyase</keyword>
<protein>
    <recommendedName>
        <fullName evidence="10">3-isopropylmalate dehydratase small subunit</fullName>
        <ecNumber evidence="10">4.2.1.33</ecNumber>
    </recommendedName>
    <alternativeName>
        <fullName evidence="10">Alpha-IPM isomerase</fullName>
        <shortName evidence="10">IPMI</shortName>
    </alternativeName>
    <alternativeName>
        <fullName evidence="10">Isopropylmalate isomerase</fullName>
    </alternativeName>
</protein>
<comment type="subunit">
    <text evidence="5 10">Heterodimer of LeuC and LeuD.</text>
</comment>
<evidence type="ECO:0000256" key="10">
    <source>
        <dbReference type="HAMAP-Rule" id="MF_01031"/>
    </source>
</evidence>
<evidence type="ECO:0000256" key="8">
    <source>
        <dbReference type="ARBA" id="ARBA00023239"/>
    </source>
</evidence>
<evidence type="ECO:0000256" key="5">
    <source>
        <dbReference type="ARBA" id="ARBA00011271"/>
    </source>
</evidence>
<name>A0A5E6ZP83_PSEFL</name>
<sequence>MQPFTTVTGSAAPFLASNIDTDVIMPKQFLKGIDRKGLDRGLFFDLRFLESGAPNPDFILNQPAWSDAAFLVVGPNFGCGSSREHAVWGLKQVGIRALIGTSFAGIFYDNCQRNGVLAIQLSEARLQQIAGVISDARTAAISVDLPEQNIRLADGSVIPFEIDELRKQSLLLGLDAIGTTLQRTEQIRSFESRHLAQNPWLR</sequence>
<dbReference type="UniPathway" id="UPA00048">
    <property type="reaction ID" value="UER00071"/>
</dbReference>
<evidence type="ECO:0000256" key="1">
    <source>
        <dbReference type="ARBA" id="ARBA00000491"/>
    </source>
</evidence>
<evidence type="ECO:0000256" key="6">
    <source>
        <dbReference type="ARBA" id="ARBA00022430"/>
    </source>
</evidence>
<evidence type="ECO:0000256" key="9">
    <source>
        <dbReference type="ARBA" id="ARBA00023304"/>
    </source>
</evidence>
<evidence type="ECO:0000259" key="11">
    <source>
        <dbReference type="Pfam" id="PF00694"/>
    </source>
</evidence>
<dbReference type="InterPro" id="IPR050075">
    <property type="entry name" value="LeuD"/>
</dbReference>
<dbReference type="InterPro" id="IPR004431">
    <property type="entry name" value="3-IsopropMal_deHydase_ssu"/>
</dbReference>
<dbReference type="CDD" id="cd01577">
    <property type="entry name" value="IPMI_Swivel"/>
    <property type="match status" value="1"/>
</dbReference>
<comment type="catalytic activity">
    <reaction evidence="1 10">
        <text>(2R,3S)-3-isopropylmalate = (2S)-2-isopropylmalate</text>
        <dbReference type="Rhea" id="RHEA:32287"/>
        <dbReference type="ChEBI" id="CHEBI:1178"/>
        <dbReference type="ChEBI" id="CHEBI:35121"/>
        <dbReference type="EC" id="4.2.1.33"/>
    </reaction>
</comment>
<dbReference type="SUPFAM" id="SSF52016">
    <property type="entry name" value="LeuD/IlvD-like"/>
    <property type="match status" value="1"/>
</dbReference>
<evidence type="ECO:0000256" key="4">
    <source>
        <dbReference type="ARBA" id="ARBA00009845"/>
    </source>
</evidence>
<evidence type="ECO:0000313" key="12">
    <source>
        <dbReference type="EMBL" id="VVN65757.1"/>
    </source>
</evidence>
<dbReference type="HAMAP" id="MF_01031">
    <property type="entry name" value="LeuD_type1"/>
    <property type="match status" value="1"/>
</dbReference>
<comment type="pathway">
    <text evidence="3 10">Amino-acid biosynthesis; L-leucine biosynthesis; L-leucine from 3-methyl-2-oxobutanoate: step 2/4.</text>
</comment>
<keyword evidence="9 10" id="KW-0100">Branched-chain amino acid biosynthesis</keyword>
<dbReference type="InterPro" id="IPR000573">
    <property type="entry name" value="AconitaseA/IPMdHydase_ssu_swvl"/>
</dbReference>
<feature type="domain" description="Aconitase A/isopropylmalate dehydratase small subunit swivel" evidence="11">
    <location>
        <begin position="1"/>
        <end position="123"/>
    </location>
</feature>
<dbReference type="NCBIfam" id="NF002458">
    <property type="entry name" value="PRK01641.1"/>
    <property type="match status" value="1"/>
</dbReference>
<dbReference type="GO" id="GO:0003861">
    <property type="term" value="F:3-isopropylmalate dehydratase activity"/>
    <property type="evidence" value="ECO:0007669"/>
    <property type="project" value="UniProtKB-UniRule"/>
</dbReference>
<dbReference type="Proteomes" id="UP000381093">
    <property type="component" value="Unassembled WGS sequence"/>
</dbReference>
<dbReference type="PANTHER" id="PTHR43345:SF5">
    <property type="entry name" value="3-ISOPROPYLMALATE DEHYDRATASE SMALL SUBUNIT"/>
    <property type="match status" value="1"/>
</dbReference>
<dbReference type="NCBIfam" id="TIGR00171">
    <property type="entry name" value="leuD"/>
    <property type="match status" value="1"/>
</dbReference>
<organism evidence="12 13">
    <name type="scientific">Pseudomonas fluorescens</name>
    <dbReference type="NCBI Taxonomy" id="294"/>
    <lineage>
        <taxon>Bacteria</taxon>
        <taxon>Pseudomonadati</taxon>
        <taxon>Pseudomonadota</taxon>
        <taxon>Gammaproteobacteria</taxon>
        <taxon>Pseudomonadales</taxon>
        <taxon>Pseudomonadaceae</taxon>
        <taxon>Pseudomonas</taxon>
    </lineage>
</organism>
<gene>
    <name evidence="12" type="primary">leuD1_1</name>
    <name evidence="10" type="synonym">leuD</name>
    <name evidence="12" type="ORF">PS710_00089</name>
</gene>
<keyword evidence="6 10" id="KW-0432">Leucine biosynthesis</keyword>
<dbReference type="EMBL" id="CABVHW010000001">
    <property type="protein sequence ID" value="VVN65757.1"/>
    <property type="molecule type" value="Genomic_DNA"/>
</dbReference>
<dbReference type="RefSeq" id="WP_150762655.1">
    <property type="nucleotide sequence ID" value="NZ_CABVHW010000001.1"/>
</dbReference>
<dbReference type="GO" id="GO:0009316">
    <property type="term" value="C:3-isopropylmalate dehydratase complex"/>
    <property type="evidence" value="ECO:0007669"/>
    <property type="project" value="InterPro"/>
</dbReference>
<dbReference type="EC" id="4.2.1.33" evidence="10"/>
<dbReference type="InterPro" id="IPR033940">
    <property type="entry name" value="IPMI_Swivel"/>
</dbReference>
<evidence type="ECO:0000256" key="7">
    <source>
        <dbReference type="ARBA" id="ARBA00022605"/>
    </source>
</evidence>
<dbReference type="InterPro" id="IPR015928">
    <property type="entry name" value="Aconitase/3IPM_dehydase_swvl"/>
</dbReference>
<dbReference type="GO" id="GO:0009098">
    <property type="term" value="P:L-leucine biosynthetic process"/>
    <property type="evidence" value="ECO:0007669"/>
    <property type="project" value="UniProtKB-UniRule"/>
</dbReference>
<dbReference type="Pfam" id="PF00694">
    <property type="entry name" value="Aconitase_C"/>
    <property type="match status" value="1"/>
</dbReference>
<comment type="function">
    <text evidence="2 10">Catalyzes the isomerization between 2-isopropylmalate and 3-isopropylmalate, via the formation of 2-isopropylmaleate.</text>
</comment>
<comment type="similarity">
    <text evidence="4 10">Belongs to the LeuD family. LeuD type 1 subfamily.</text>
</comment>
<keyword evidence="7 10" id="KW-0028">Amino-acid biosynthesis</keyword>